<evidence type="ECO:0000313" key="2">
    <source>
        <dbReference type="Proteomes" id="UP000294886"/>
    </source>
</evidence>
<accession>A0A117KVL9</accession>
<gene>
    <name evidence="1" type="ORF">EV203_10690</name>
</gene>
<name>A0A117KVL9_9THEO</name>
<proteinExistence type="predicted"/>
<dbReference type="Proteomes" id="UP000294886">
    <property type="component" value="Unassembled WGS sequence"/>
</dbReference>
<reference evidence="1 2" key="1">
    <citation type="submission" date="2019-03" db="EMBL/GenBank/DDBJ databases">
        <title>Genomic Encyclopedia of Type Strains, Phase IV (KMG-IV): sequencing the most valuable type-strain genomes for metagenomic binning, comparative biology and taxonomic classification.</title>
        <authorList>
            <person name="Goeker M."/>
        </authorList>
    </citation>
    <scope>NUCLEOTIDE SEQUENCE [LARGE SCALE GENOMIC DNA]</scope>
    <source>
        <strain evidence="1 2">DSM 13054</strain>
    </source>
</reference>
<protein>
    <submittedName>
        <fullName evidence="1">Uncharacterized protein</fullName>
    </submittedName>
</protein>
<evidence type="ECO:0000313" key="1">
    <source>
        <dbReference type="EMBL" id="TCO67676.1"/>
    </source>
</evidence>
<sequence length="42" mass="4875">MKDKTNLQNGLIERLFKLRERNTDFKTEVLAGATTFITLAYI</sequence>
<dbReference type="AlphaFoldDB" id="A0A117KVL9"/>
<organism evidence="1 2">
    <name type="scientific">Caldanaerobacter subterraneus</name>
    <dbReference type="NCBI Taxonomy" id="911092"/>
    <lineage>
        <taxon>Bacteria</taxon>
        <taxon>Bacillati</taxon>
        <taxon>Bacillota</taxon>
        <taxon>Clostridia</taxon>
        <taxon>Thermoanaerobacterales</taxon>
        <taxon>Thermoanaerobacteraceae</taxon>
        <taxon>Caldanaerobacter</taxon>
    </lineage>
</organism>
<comment type="caution">
    <text evidence="1">The sequence shown here is derived from an EMBL/GenBank/DDBJ whole genome shotgun (WGS) entry which is preliminary data.</text>
</comment>
<dbReference type="EMBL" id="SLWU01000006">
    <property type="protein sequence ID" value="TCO67676.1"/>
    <property type="molecule type" value="Genomic_DNA"/>
</dbReference>